<evidence type="ECO:0000313" key="3">
    <source>
        <dbReference type="Proteomes" id="UP000827892"/>
    </source>
</evidence>
<feature type="compositionally biased region" description="Polar residues" evidence="1">
    <location>
        <begin position="114"/>
        <end position="132"/>
    </location>
</feature>
<feature type="compositionally biased region" description="Low complexity" evidence="1">
    <location>
        <begin position="164"/>
        <end position="187"/>
    </location>
</feature>
<feature type="region of interest" description="Disordered" evidence="1">
    <location>
        <begin position="164"/>
        <end position="275"/>
    </location>
</feature>
<feature type="compositionally biased region" description="Acidic residues" evidence="1">
    <location>
        <begin position="203"/>
        <end position="216"/>
    </location>
</feature>
<name>A0AAE8ZNF7_CAEBR</name>
<reference evidence="2 3" key="1">
    <citation type="submission" date="2022-05" db="EMBL/GenBank/DDBJ databases">
        <title>Chromosome-level reference genomes for two strains of Caenorhabditis briggsae: an improved platform for comparative genomics.</title>
        <authorList>
            <person name="Stevens L."/>
            <person name="Andersen E.C."/>
        </authorList>
    </citation>
    <scope>NUCLEOTIDE SEQUENCE [LARGE SCALE GENOMIC DNA]</scope>
    <source>
        <strain evidence="2">QX1410_ONT</strain>
        <tissue evidence="2">Whole-organism</tissue>
    </source>
</reference>
<dbReference type="EMBL" id="CP090896">
    <property type="protein sequence ID" value="ULT79817.1"/>
    <property type="molecule type" value="Genomic_DNA"/>
</dbReference>
<sequence length="514" mass="58052">MEEENTDSVGSRLDSVGLGQTSHLSSLPDGSKDRQDSRSGEASLPDESKSQESTRLPSLEASNGGEAMDEDRSTRTESVHLPSIPVADSQTQAAEQIDGNNSGSNGPARLPSLEVSNGTGSVVYRSTRTESPSQALPIAVIVAVPDPTTVKVNSIKNWLASFSASSSIGTTSSSSSPGTSSSPAPSSRRANLRSLPKRSYNEKDDDDDRESGDDEYDVAKDDPQAKKRRKEMEREARKLQKEAEKKEKEFQRNMKRQAEEKRRQDRREEKQRLAEEAEIQKRYEEDLKELEAIKKEQAEKAWRKQKIEDDFHKERQRASKRFSTELKKHAPQEKESRQHRSHSVDWVMLAESSPIDASFKASNNGSYFQLLEETRKIMKRQFANSVDFMERSAKMNNGFYFKSIQDPFFLAAKMRQEETNQRNIFTSFDDELKIRPDDSLLMFPQWNEEEQGKLDTHFGQLPRGGLIKDFGKLLGIEPLSQTVARIGVHTMDKITNSASRARSLEALPIRLPFS</sequence>
<feature type="compositionally biased region" description="Basic and acidic residues" evidence="1">
    <location>
        <begin position="30"/>
        <end position="39"/>
    </location>
</feature>
<feature type="compositionally biased region" description="Basic and acidic residues" evidence="1">
    <location>
        <begin position="217"/>
        <end position="275"/>
    </location>
</feature>
<feature type="compositionally biased region" description="Polar residues" evidence="1">
    <location>
        <begin position="88"/>
        <end position="105"/>
    </location>
</feature>
<feature type="region of interest" description="Disordered" evidence="1">
    <location>
        <begin position="1"/>
        <end position="132"/>
    </location>
</feature>
<dbReference type="AlphaFoldDB" id="A0AAE8ZNF7"/>
<gene>
    <name evidence="2" type="ORF">L3Y34_010418</name>
</gene>
<proteinExistence type="predicted"/>
<evidence type="ECO:0000313" key="2">
    <source>
        <dbReference type="EMBL" id="ULT79817.1"/>
    </source>
</evidence>
<organism evidence="2 3">
    <name type="scientific">Caenorhabditis briggsae</name>
    <dbReference type="NCBI Taxonomy" id="6238"/>
    <lineage>
        <taxon>Eukaryota</taxon>
        <taxon>Metazoa</taxon>
        <taxon>Ecdysozoa</taxon>
        <taxon>Nematoda</taxon>
        <taxon>Chromadorea</taxon>
        <taxon>Rhabditida</taxon>
        <taxon>Rhabditina</taxon>
        <taxon>Rhabditomorpha</taxon>
        <taxon>Rhabditoidea</taxon>
        <taxon>Rhabditidae</taxon>
        <taxon>Peloderinae</taxon>
        <taxon>Caenorhabditis</taxon>
    </lineage>
</organism>
<feature type="region of interest" description="Disordered" evidence="1">
    <location>
        <begin position="299"/>
        <end position="343"/>
    </location>
</feature>
<dbReference type="Proteomes" id="UP000827892">
    <property type="component" value="Chromosome X"/>
</dbReference>
<accession>A0AAE8ZNF7</accession>
<protein>
    <submittedName>
        <fullName evidence="2">Uncharacterized protein</fullName>
    </submittedName>
</protein>
<evidence type="ECO:0000256" key="1">
    <source>
        <dbReference type="SAM" id="MobiDB-lite"/>
    </source>
</evidence>
<feature type="compositionally biased region" description="Basic and acidic residues" evidence="1">
    <location>
        <begin position="299"/>
        <end position="338"/>
    </location>
</feature>